<dbReference type="PANTHER" id="PTHR48475:SF1">
    <property type="entry name" value="RNASE H TYPE-1 DOMAIN-CONTAINING PROTEIN"/>
    <property type="match status" value="1"/>
</dbReference>
<dbReference type="SUPFAM" id="SSF56672">
    <property type="entry name" value="DNA/RNA polymerases"/>
    <property type="match status" value="1"/>
</dbReference>
<gene>
    <name evidence="2" type="ORF">CK203_089491</name>
</gene>
<evidence type="ECO:0000313" key="2">
    <source>
        <dbReference type="EMBL" id="RVW60032.1"/>
    </source>
</evidence>
<dbReference type="PANTHER" id="PTHR48475">
    <property type="entry name" value="RIBONUCLEASE H"/>
    <property type="match status" value="1"/>
</dbReference>
<dbReference type="Gene3D" id="3.10.10.10">
    <property type="entry name" value="HIV Type 1 Reverse Transcriptase, subunit A, domain 1"/>
    <property type="match status" value="1"/>
</dbReference>
<sequence length="309" mass="35745">MNQGKLLKYLRTGQATVDELKELNLGTNENPRPIYKCQVLIQKLQYINSWEVKYPTWIANIVPVKKKNGQIRVCVDFRDLNNACPKDDFHYQSSSLWLMQLLVMKLYPSWMDHRGATYQRAMQKIFDDMLHKNVKKVPTQNEPAQMCFWCYFWTMSTLQPTYEERCPFVWDEACHNAFESIKKYLANPPILGAPMAGKPLILYIAAQECSLGALLAQENEENKESIAYTVHLIAHADPIKYVLSKPVLSGLARWGLLLTEYEIIYIPQKAIKGQALADFLADHPIPTHGKFQMTSLMRRSFMLTFFLRG</sequence>
<accession>A0A438FJ70</accession>
<proteinExistence type="predicted"/>
<dbReference type="InterPro" id="IPR041577">
    <property type="entry name" value="RT_RNaseH_2"/>
</dbReference>
<dbReference type="Proteomes" id="UP000288805">
    <property type="component" value="Unassembled WGS sequence"/>
</dbReference>
<dbReference type="AlphaFoldDB" id="A0A438FJ70"/>
<evidence type="ECO:0000313" key="3">
    <source>
        <dbReference type="Proteomes" id="UP000288805"/>
    </source>
</evidence>
<organism evidence="2 3">
    <name type="scientific">Vitis vinifera</name>
    <name type="common">Grape</name>
    <dbReference type="NCBI Taxonomy" id="29760"/>
    <lineage>
        <taxon>Eukaryota</taxon>
        <taxon>Viridiplantae</taxon>
        <taxon>Streptophyta</taxon>
        <taxon>Embryophyta</taxon>
        <taxon>Tracheophyta</taxon>
        <taxon>Spermatophyta</taxon>
        <taxon>Magnoliopsida</taxon>
        <taxon>eudicotyledons</taxon>
        <taxon>Gunneridae</taxon>
        <taxon>Pentapetalae</taxon>
        <taxon>rosids</taxon>
        <taxon>Vitales</taxon>
        <taxon>Vitaceae</taxon>
        <taxon>Viteae</taxon>
        <taxon>Vitis</taxon>
    </lineage>
</organism>
<feature type="domain" description="Reverse transcriptase/retrotransposon-derived protein RNase H-like" evidence="1">
    <location>
        <begin position="170"/>
        <end position="229"/>
    </location>
</feature>
<reference evidence="2 3" key="1">
    <citation type="journal article" date="2018" name="PLoS Genet.">
        <title>Population sequencing reveals clonal diversity and ancestral inbreeding in the grapevine cultivar Chardonnay.</title>
        <authorList>
            <person name="Roach M.J."/>
            <person name="Johnson D.L."/>
            <person name="Bohlmann J."/>
            <person name="van Vuuren H.J."/>
            <person name="Jones S.J."/>
            <person name="Pretorius I.S."/>
            <person name="Schmidt S.A."/>
            <person name="Borneman A.R."/>
        </authorList>
    </citation>
    <scope>NUCLEOTIDE SEQUENCE [LARGE SCALE GENOMIC DNA]</scope>
    <source>
        <strain evidence="3">cv. Chardonnay</strain>
        <tissue evidence="2">Leaf</tissue>
    </source>
</reference>
<evidence type="ECO:0000259" key="1">
    <source>
        <dbReference type="Pfam" id="PF17919"/>
    </source>
</evidence>
<dbReference type="InterPro" id="IPR043502">
    <property type="entry name" value="DNA/RNA_pol_sf"/>
</dbReference>
<protein>
    <recommendedName>
        <fullName evidence="1">Reverse transcriptase/retrotransposon-derived protein RNase H-like domain-containing protein</fullName>
    </recommendedName>
</protein>
<dbReference type="EMBL" id="QGNW01000871">
    <property type="protein sequence ID" value="RVW60032.1"/>
    <property type="molecule type" value="Genomic_DNA"/>
</dbReference>
<comment type="caution">
    <text evidence="2">The sequence shown here is derived from an EMBL/GenBank/DDBJ whole genome shotgun (WGS) entry which is preliminary data.</text>
</comment>
<name>A0A438FJ70_VITVI</name>
<dbReference type="Pfam" id="PF17919">
    <property type="entry name" value="RT_RNaseH_2"/>
    <property type="match status" value="1"/>
</dbReference>